<organism evidence="8 9">
    <name type="scientific">Pholiota conissans</name>
    <dbReference type="NCBI Taxonomy" id="109636"/>
    <lineage>
        <taxon>Eukaryota</taxon>
        <taxon>Fungi</taxon>
        <taxon>Dikarya</taxon>
        <taxon>Basidiomycota</taxon>
        <taxon>Agaricomycotina</taxon>
        <taxon>Agaricomycetes</taxon>
        <taxon>Agaricomycetidae</taxon>
        <taxon>Agaricales</taxon>
        <taxon>Agaricineae</taxon>
        <taxon>Strophariaceae</taxon>
        <taxon>Pholiota</taxon>
    </lineage>
</organism>
<keyword evidence="3" id="KW-0227">DNA damage</keyword>
<proteinExistence type="predicted"/>
<dbReference type="InterPro" id="IPR052093">
    <property type="entry name" value="HR_Repair_Mediator"/>
</dbReference>
<gene>
    <name evidence="8" type="ORF">BDN70DRAFT_841370</name>
</gene>
<reference evidence="8" key="1">
    <citation type="submission" date="2020-11" db="EMBL/GenBank/DDBJ databases">
        <authorList>
            <consortium name="DOE Joint Genome Institute"/>
            <person name="Ahrendt S."/>
            <person name="Riley R."/>
            <person name="Andreopoulos W."/>
            <person name="Labutti K."/>
            <person name="Pangilinan J."/>
            <person name="Ruiz-Duenas F.J."/>
            <person name="Barrasa J.M."/>
            <person name="Sanchez-Garcia M."/>
            <person name="Camarero S."/>
            <person name="Miyauchi S."/>
            <person name="Serrano A."/>
            <person name="Linde D."/>
            <person name="Babiker R."/>
            <person name="Drula E."/>
            <person name="Ayuso-Fernandez I."/>
            <person name="Pacheco R."/>
            <person name="Padilla G."/>
            <person name="Ferreira P."/>
            <person name="Barriuso J."/>
            <person name="Kellner H."/>
            <person name="Castanera R."/>
            <person name="Alfaro M."/>
            <person name="Ramirez L."/>
            <person name="Pisabarro A.G."/>
            <person name="Kuo A."/>
            <person name="Tritt A."/>
            <person name="Lipzen A."/>
            <person name="He G."/>
            <person name="Yan M."/>
            <person name="Ng V."/>
            <person name="Cullen D."/>
            <person name="Martin F."/>
            <person name="Rosso M.-N."/>
            <person name="Henrissat B."/>
            <person name="Hibbett D."/>
            <person name="Martinez A.T."/>
            <person name="Grigoriev I.V."/>
        </authorList>
    </citation>
    <scope>NUCLEOTIDE SEQUENCE</scope>
    <source>
        <strain evidence="8">CIRM-BRFM 674</strain>
    </source>
</reference>
<evidence type="ECO:0000256" key="5">
    <source>
        <dbReference type="ARBA" id="ARBA00023204"/>
    </source>
</evidence>
<dbReference type="GO" id="GO:0140664">
    <property type="term" value="F:ATP-dependent DNA damage sensor activity"/>
    <property type="evidence" value="ECO:0007669"/>
    <property type="project" value="InterPro"/>
</dbReference>
<evidence type="ECO:0000256" key="3">
    <source>
        <dbReference type="ARBA" id="ARBA00022763"/>
    </source>
</evidence>
<dbReference type="AlphaFoldDB" id="A0A9P5YT76"/>
<comment type="subcellular location">
    <subcellularLocation>
        <location evidence="1">Nucleus</location>
    </subcellularLocation>
</comment>
<evidence type="ECO:0000313" key="8">
    <source>
        <dbReference type="EMBL" id="KAF9475137.1"/>
    </source>
</evidence>
<dbReference type="Gene3D" id="3.40.50.300">
    <property type="entry name" value="P-loop containing nucleotide triphosphate hydrolases"/>
    <property type="match status" value="1"/>
</dbReference>
<dbReference type="GO" id="GO:0033063">
    <property type="term" value="C:Rad51B-Rad51C-Rad51D-XRCC2 complex"/>
    <property type="evidence" value="ECO:0007669"/>
    <property type="project" value="TreeGrafter"/>
</dbReference>
<dbReference type="GO" id="GO:0007131">
    <property type="term" value="P:reciprocal meiotic recombination"/>
    <property type="evidence" value="ECO:0007669"/>
    <property type="project" value="TreeGrafter"/>
</dbReference>
<keyword evidence="4" id="KW-0067">ATP-binding</keyword>
<keyword evidence="9" id="KW-1185">Reference proteome</keyword>
<name>A0A9P5YT76_9AGAR</name>
<evidence type="ECO:0000313" key="9">
    <source>
        <dbReference type="Proteomes" id="UP000807469"/>
    </source>
</evidence>
<dbReference type="GO" id="GO:0000707">
    <property type="term" value="P:meiotic DNA recombinase assembly"/>
    <property type="evidence" value="ECO:0007669"/>
    <property type="project" value="TreeGrafter"/>
</dbReference>
<evidence type="ECO:0000256" key="4">
    <source>
        <dbReference type="ARBA" id="ARBA00022840"/>
    </source>
</evidence>
<dbReference type="PROSITE" id="PS50162">
    <property type="entry name" value="RECA_2"/>
    <property type="match status" value="1"/>
</dbReference>
<evidence type="ECO:0000256" key="2">
    <source>
        <dbReference type="ARBA" id="ARBA00022741"/>
    </source>
</evidence>
<evidence type="ECO:0000256" key="6">
    <source>
        <dbReference type="ARBA" id="ARBA00023242"/>
    </source>
</evidence>
<keyword evidence="5" id="KW-0234">DNA repair</keyword>
<keyword evidence="2" id="KW-0547">Nucleotide-binding</keyword>
<comment type="caution">
    <text evidence="8">The sequence shown here is derived from an EMBL/GenBank/DDBJ whole genome shotgun (WGS) entry which is preliminary data.</text>
</comment>
<dbReference type="EMBL" id="MU155346">
    <property type="protein sequence ID" value="KAF9475137.1"/>
    <property type="molecule type" value="Genomic_DNA"/>
</dbReference>
<dbReference type="GO" id="GO:0005524">
    <property type="term" value="F:ATP binding"/>
    <property type="evidence" value="ECO:0007669"/>
    <property type="project" value="UniProtKB-KW"/>
</dbReference>
<dbReference type="OrthoDB" id="5957327at2759"/>
<accession>A0A9P5YT76</accession>
<evidence type="ECO:0000259" key="7">
    <source>
        <dbReference type="PROSITE" id="PS50162"/>
    </source>
</evidence>
<dbReference type="GO" id="GO:0008821">
    <property type="term" value="F:crossover junction DNA endonuclease activity"/>
    <property type="evidence" value="ECO:0007669"/>
    <property type="project" value="TreeGrafter"/>
</dbReference>
<feature type="domain" description="RecA family profile 1" evidence="7">
    <location>
        <begin position="82"/>
        <end position="240"/>
    </location>
</feature>
<dbReference type="PANTHER" id="PTHR46239">
    <property type="entry name" value="DNA REPAIR PROTEIN RAD51 HOMOLOG 3 RAD51C"/>
    <property type="match status" value="1"/>
</dbReference>
<dbReference type="GO" id="GO:0005657">
    <property type="term" value="C:replication fork"/>
    <property type="evidence" value="ECO:0007669"/>
    <property type="project" value="TreeGrafter"/>
</dbReference>
<dbReference type="InterPro" id="IPR027417">
    <property type="entry name" value="P-loop_NTPase"/>
</dbReference>
<keyword evidence="6" id="KW-0539">Nucleus</keyword>
<dbReference type="PANTHER" id="PTHR46239:SF1">
    <property type="entry name" value="DNA REPAIR PROTEIN RAD51 HOMOLOG 3"/>
    <property type="match status" value="1"/>
</dbReference>
<evidence type="ECO:0000256" key="1">
    <source>
        <dbReference type="ARBA" id="ARBA00004123"/>
    </source>
</evidence>
<protein>
    <recommendedName>
        <fullName evidence="7">RecA family profile 1 domain-containing protein</fullName>
    </recommendedName>
</protein>
<dbReference type="SUPFAM" id="SSF52540">
    <property type="entry name" value="P-loop containing nucleoside triphosphate hydrolases"/>
    <property type="match status" value="1"/>
</dbReference>
<dbReference type="GO" id="GO:0033065">
    <property type="term" value="C:Rad51C-XRCC3 complex"/>
    <property type="evidence" value="ECO:0007669"/>
    <property type="project" value="TreeGrafter"/>
</dbReference>
<dbReference type="InterPro" id="IPR020588">
    <property type="entry name" value="RecA_ATP-bd"/>
</dbReference>
<dbReference type="GO" id="GO:0000400">
    <property type="term" value="F:four-way junction DNA binding"/>
    <property type="evidence" value="ECO:0007669"/>
    <property type="project" value="TreeGrafter"/>
</dbReference>
<dbReference type="Proteomes" id="UP000807469">
    <property type="component" value="Unassembled WGS sequence"/>
</dbReference>
<sequence length="318" mass="34404">MSQQFSRRSLLSLGLPTDILAALTRHGYETSQDLKSINEEDLSKKLGIPLEDVRVLYARFEKPATSIPPLSMTQSAANMIRSTHKVSTNCDPLDKILGGGLPSGHILELSGPPGSPKERMALGILKSFVDRGEEAIFVDCLNMSTPSIVARALSSPTLQERVHYTSAHTLLDFLLFMHHLPDLLASHPQVSLLILNTISAPFQNADLDFSQKNFHQEKLKQTLSRVITTNSLTASIVTTSQLSTRVVNADGTAGTFDTGGEAIMLPSLGPSYLPSAKTYRVILAPDGMFSGALKLLSSPTHPPGKGLSQTVPYCIERS</sequence>